<comment type="caution">
    <text evidence="7">The sequence shown here is derived from an EMBL/GenBank/DDBJ whole genome shotgun (WGS) entry which is preliminary data.</text>
</comment>
<reference evidence="7" key="1">
    <citation type="submission" date="2021-06" db="EMBL/GenBank/DDBJ databases">
        <authorList>
            <person name="Kallberg Y."/>
            <person name="Tangrot J."/>
            <person name="Rosling A."/>
        </authorList>
    </citation>
    <scope>NUCLEOTIDE SEQUENCE</scope>
    <source>
        <strain evidence="7">AZ414A</strain>
    </source>
</reference>
<gene>
    <name evidence="7" type="ORF">DEBURN_LOCUS3062</name>
</gene>
<keyword evidence="4" id="KW-0067">ATP-binding</keyword>
<dbReference type="PROSITE" id="PS51192">
    <property type="entry name" value="HELICASE_ATP_BIND_1"/>
    <property type="match status" value="1"/>
</dbReference>
<accession>A0A9N8W1U1</accession>
<organism evidence="7 8">
    <name type="scientific">Diversispora eburnea</name>
    <dbReference type="NCBI Taxonomy" id="1213867"/>
    <lineage>
        <taxon>Eukaryota</taxon>
        <taxon>Fungi</taxon>
        <taxon>Fungi incertae sedis</taxon>
        <taxon>Mucoromycota</taxon>
        <taxon>Glomeromycotina</taxon>
        <taxon>Glomeromycetes</taxon>
        <taxon>Diversisporales</taxon>
        <taxon>Diversisporaceae</taxon>
        <taxon>Diversispora</taxon>
    </lineage>
</organism>
<keyword evidence="2" id="KW-0378">Hydrolase</keyword>
<proteinExistence type="predicted"/>
<dbReference type="EMBL" id="CAJVPK010000183">
    <property type="protein sequence ID" value="CAG8468927.1"/>
    <property type="molecule type" value="Genomic_DNA"/>
</dbReference>
<sequence length="513" mass="58570">NLSDEQIVNLVQSEKKEENEESDSNDEEILPVSVKNVVSGMISLRNYHLSQLLFKTIKISKISSFSSSPFSSLNSLKSYKSFPPILNPFKTHSRHIKTSICHYGRFVKEQKRPEPKTKRPEDFAVLGIREPICRVLESKFNIRKPTECQKNLIPTILQGKDLLIRDVTGSGKTFGIVLALLNKTRNQQLFVARTDSTDESQQIHDLLNSPPHILVGTATRLHDLMNGKYLNFKNLKTFALDEADHLFRLPRKHATLKDIQNRQLHPKPTELLAQYIFSQVRPQIIVSSATLNRSLRYYFKDNKYTENPVFIDISEGTLSPPTIEHHCLLISNKEIKNLTSVEFTWYNPFIDDRLPTKNEEFGDDDDIMLDSLVGAIELENIKCGLIFVNNQIKLTNIVKRLKKFGVETKELENSFLDKNIKGLPWNHALGKPTHKLFVAHEFTARGIDIPLISHVFILGMPSSSIEYLHMSGRTGRMGNGGKVITFIKEGQKRLIKTLFTLLKVNPAPYPFIQ</sequence>
<dbReference type="GO" id="GO:0016787">
    <property type="term" value="F:hydrolase activity"/>
    <property type="evidence" value="ECO:0007669"/>
    <property type="project" value="UniProtKB-KW"/>
</dbReference>
<dbReference type="SMART" id="SM00490">
    <property type="entry name" value="HELICc"/>
    <property type="match status" value="1"/>
</dbReference>
<dbReference type="InterPro" id="IPR011545">
    <property type="entry name" value="DEAD/DEAH_box_helicase_dom"/>
</dbReference>
<dbReference type="InterPro" id="IPR027417">
    <property type="entry name" value="P-loop_NTPase"/>
</dbReference>
<dbReference type="AlphaFoldDB" id="A0A9N8W1U1"/>
<feature type="non-terminal residue" evidence="7">
    <location>
        <position position="513"/>
    </location>
</feature>
<evidence type="ECO:0000256" key="2">
    <source>
        <dbReference type="ARBA" id="ARBA00022801"/>
    </source>
</evidence>
<dbReference type="PANTHER" id="PTHR47960">
    <property type="entry name" value="DEAD-BOX ATP-DEPENDENT RNA HELICASE 50"/>
    <property type="match status" value="1"/>
</dbReference>
<dbReference type="OrthoDB" id="10256233at2759"/>
<dbReference type="SMART" id="SM00487">
    <property type="entry name" value="DEXDc"/>
    <property type="match status" value="1"/>
</dbReference>
<dbReference type="InterPro" id="IPR001650">
    <property type="entry name" value="Helicase_C-like"/>
</dbReference>
<dbReference type="Pfam" id="PF00271">
    <property type="entry name" value="Helicase_C"/>
    <property type="match status" value="1"/>
</dbReference>
<dbReference type="Proteomes" id="UP000789706">
    <property type="component" value="Unassembled WGS sequence"/>
</dbReference>
<name>A0A9N8W1U1_9GLOM</name>
<dbReference type="InterPro" id="IPR014001">
    <property type="entry name" value="Helicase_ATP-bd"/>
</dbReference>
<keyword evidence="3" id="KW-0347">Helicase</keyword>
<dbReference type="SUPFAM" id="SSF52540">
    <property type="entry name" value="P-loop containing nucleoside triphosphate hydrolases"/>
    <property type="match status" value="1"/>
</dbReference>
<dbReference type="GO" id="GO:0005524">
    <property type="term" value="F:ATP binding"/>
    <property type="evidence" value="ECO:0007669"/>
    <property type="project" value="UniProtKB-KW"/>
</dbReference>
<evidence type="ECO:0000256" key="3">
    <source>
        <dbReference type="ARBA" id="ARBA00022806"/>
    </source>
</evidence>
<feature type="domain" description="Helicase ATP-binding" evidence="5">
    <location>
        <begin position="153"/>
        <end position="309"/>
    </location>
</feature>
<evidence type="ECO:0000256" key="4">
    <source>
        <dbReference type="ARBA" id="ARBA00022840"/>
    </source>
</evidence>
<evidence type="ECO:0000256" key="1">
    <source>
        <dbReference type="ARBA" id="ARBA00022741"/>
    </source>
</evidence>
<dbReference type="GO" id="GO:0004386">
    <property type="term" value="F:helicase activity"/>
    <property type="evidence" value="ECO:0007669"/>
    <property type="project" value="UniProtKB-KW"/>
</dbReference>
<evidence type="ECO:0000313" key="7">
    <source>
        <dbReference type="EMBL" id="CAG8468927.1"/>
    </source>
</evidence>
<evidence type="ECO:0000259" key="6">
    <source>
        <dbReference type="PROSITE" id="PS51194"/>
    </source>
</evidence>
<dbReference type="PROSITE" id="PS51194">
    <property type="entry name" value="HELICASE_CTER"/>
    <property type="match status" value="1"/>
</dbReference>
<keyword evidence="1" id="KW-0547">Nucleotide-binding</keyword>
<evidence type="ECO:0000259" key="5">
    <source>
        <dbReference type="PROSITE" id="PS51192"/>
    </source>
</evidence>
<feature type="domain" description="Helicase C-terminal" evidence="6">
    <location>
        <begin position="368"/>
        <end position="513"/>
    </location>
</feature>
<dbReference type="Pfam" id="PF00270">
    <property type="entry name" value="DEAD"/>
    <property type="match status" value="2"/>
</dbReference>
<protein>
    <submittedName>
        <fullName evidence="7">11171_t:CDS:1</fullName>
    </submittedName>
</protein>
<evidence type="ECO:0000313" key="8">
    <source>
        <dbReference type="Proteomes" id="UP000789706"/>
    </source>
</evidence>
<dbReference type="Gene3D" id="3.40.50.300">
    <property type="entry name" value="P-loop containing nucleotide triphosphate hydrolases"/>
    <property type="match status" value="3"/>
</dbReference>
<dbReference type="GO" id="GO:0003676">
    <property type="term" value="F:nucleic acid binding"/>
    <property type="evidence" value="ECO:0007669"/>
    <property type="project" value="InterPro"/>
</dbReference>
<keyword evidence="8" id="KW-1185">Reference proteome</keyword>